<dbReference type="GO" id="GO:0005975">
    <property type="term" value="P:carbohydrate metabolic process"/>
    <property type="evidence" value="ECO:0007669"/>
    <property type="project" value="InterPro"/>
</dbReference>
<reference evidence="1" key="1">
    <citation type="journal article" date="2021" name="PeerJ">
        <title>Extensive microbial diversity within the chicken gut microbiome revealed by metagenomics and culture.</title>
        <authorList>
            <person name="Gilroy R."/>
            <person name="Ravi A."/>
            <person name="Getino M."/>
            <person name="Pursley I."/>
            <person name="Horton D.L."/>
            <person name="Alikhan N.F."/>
            <person name="Baker D."/>
            <person name="Gharbi K."/>
            <person name="Hall N."/>
            <person name="Watson M."/>
            <person name="Adriaenssens E.M."/>
            <person name="Foster-Nyarko E."/>
            <person name="Jarju S."/>
            <person name="Secka A."/>
            <person name="Antonio M."/>
            <person name="Oren A."/>
            <person name="Chaudhuri R.R."/>
            <person name="La Ragione R."/>
            <person name="Hildebrand F."/>
            <person name="Pallen M.J."/>
        </authorList>
    </citation>
    <scope>NUCLEOTIDE SEQUENCE</scope>
    <source>
        <strain evidence="1">USAMLcec2-132</strain>
    </source>
</reference>
<dbReference type="InterPro" id="IPR011330">
    <property type="entry name" value="Glyco_hydro/deAcase_b/a-brl"/>
</dbReference>
<dbReference type="AlphaFoldDB" id="A0A9D2NJT4"/>
<name>A0A9D2NJT4_9FIRM</name>
<gene>
    <name evidence="1" type="ORF">H9761_18595</name>
</gene>
<organism evidence="1 2">
    <name type="scientific">Candidatus Eisenbergiella merdavium</name>
    <dbReference type="NCBI Taxonomy" id="2838551"/>
    <lineage>
        <taxon>Bacteria</taxon>
        <taxon>Bacillati</taxon>
        <taxon>Bacillota</taxon>
        <taxon>Clostridia</taxon>
        <taxon>Lachnospirales</taxon>
        <taxon>Lachnospiraceae</taxon>
        <taxon>Eisenbergiella</taxon>
    </lineage>
</organism>
<sequence>MKIALRMDDITADMNWDNFFRLKELFDKAGIRPLLGVVPDNRDASLSCMQERADFWELLLELQEEGWSIAQHGCRHVYTTKKGGLFPLNRFSELAGLPYERQKKLISHGKRMLEDHGVVTDIFMAPGHSFDKNTLRALRECGFSYVTDGFGSAPYRREGLIFLPIAVKKSACFGDGEGYTTLVIHANGMTDAEIGWYERMLAEHAGNFVSFGRLLELPAEDRGFAGNLAEYAQAYGKHMAVKALSAFRRS</sequence>
<dbReference type="EMBL" id="DWWS01000069">
    <property type="protein sequence ID" value="HJC25674.1"/>
    <property type="molecule type" value="Genomic_DNA"/>
</dbReference>
<dbReference type="SUPFAM" id="SSF88713">
    <property type="entry name" value="Glycoside hydrolase/deacetylase"/>
    <property type="match status" value="1"/>
</dbReference>
<comment type="caution">
    <text evidence="1">The sequence shown here is derived from an EMBL/GenBank/DDBJ whole genome shotgun (WGS) entry which is preliminary data.</text>
</comment>
<protein>
    <submittedName>
        <fullName evidence="1">DUF2334 domain-containing protein</fullName>
    </submittedName>
</protein>
<dbReference type="Pfam" id="PF10096">
    <property type="entry name" value="DUF2334"/>
    <property type="match status" value="1"/>
</dbReference>
<evidence type="ECO:0000313" key="2">
    <source>
        <dbReference type="Proteomes" id="UP000823891"/>
    </source>
</evidence>
<reference evidence="1" key="2">
    <citation type="submission" date="2021-04" db="EMBL/GenBank/DDBJ databases">
        <authorList>
            <person name="Gilroy R."/>
        </authorList>
    </citation>
    <scope>NUCLEOTIDE SEQUENCE</scope>
    <source>
        <strain evidence="1">USAMLcec2-132</strain>
    </source>
</reference>
<accession>A0A9D2NJT4</accession>
<dbReference type="InterPro" id="IPR018763">
    <property type="entry name" value="DUF2334"/>
</dbReference>
<proteinExistence type="predicted"/>
<evidence type="ECO:0000313" key="1">
    <source>
        <dbReference type="EMBL" id="HJC25674.1"/>
    </source>
</evidence>
<dbReference type="Gene3D" id="3.20.20.370">
    <property type="entry name" value="Glycoside hydrolase/deacetylase"/>
    <property type="match status" value="1"/>
</dbReference>
<dbReference type="Proteomes" id="UP000823891">
    <property type="component" value="Unassembled WGS sequence"/>
</dbReference>